<organism evidence="1 2">
    <name type="scientific">Leucogyrophana mollusca</name>
    <dbReference type="NCBI Taxonomy" id="85980"/>
    <lineage>
        <taxon>Eukaryota</taxon>
        <taxon>Fungi</taxon>
        <taxon>Dikarya</taxon>
        <taxon>Basidiomycota</taxon>
        <taxon>Agaricomycotina</taxon>
        <taxon>Agaricomycetes</taxon>
        <taxon>Agaricomycetidae</taxon>
        <taxon>Boletales</taxon>
        <taxon>Boletales incertae sedis</taxon>
        <taxon>Leucogyrophana</taxon>
    </lineage>
</organism>
<comment type="caution">
    <text evidence="1">The sequence shown here is derived from an EMBL/GenBank/DDBJ whole genome shotgun (WGS) entry which is preliminary data.</text>
</comment>
<dbReference type="EMBL" id="MU266397">
    <property type="protein sequence ID" value="KAH7925698.1"/>
    <property type="molecule type" value="Genomic_DNA"/>
</dbReference>
<protein>
    <submittedName>
        <fullName evidence="1">Uncharacterized protein</fullName>
    </submittedName>
</protein>
<name>A0ACB8BKE7_9AGAM</name>
<evidence type="ECO:0000313" key="1">
    <source>
        <dbReference type="EMBL" id="KAH7925698.1"/>
    </source>
</evidence>
<gene>
    <name evidence="1" type="ORF">BV22DRAFT_418715</name>
</gene>
<sequence>MLQSVRSLSPAFTGAGGSIVACRDLPTEVWLMIFRWVSKRQLFILCKVNKRIRDITADLLYKRLSNPEFDIWLTLPKQPDLARRVRFFELTSFMLFTSGTDFRLLKSALACLPNLRTLKLLNGGGIYSFILKDCTSKLRIFHTTWDCSPTLLAFLRRQPDLVDLSLSGSIDEGQLKAHIQSPLSFLPKLSRLRAPLSFVKFIIPGRKAHGIIGFEPQDGLRWERTGTQSIASVAPLHLTDQFRSLGAQEIVSLLPQFACLTVRVVFPDITCTDREVRCYTTI</sequence>
<proteinExistence type="predicted"/>
<dbReference type="Proteomes" id="UP000790709">
    <property type="component" value="Unassembled WGS sequence"/>
</dbReference>
<evidence type="ECO:0000313" key="2">
    <source>
        <dbReference type="Proteomes" id="UP000790709"/>
    </source>
</evidence>
<accession>A0ACB8BKE7</accession>
<reference evidence="1" key="1">
    <citation type="journal article" date="2021" name="New Phytol.">
        <title>Evolutionary innovations through gain and loss of genes in the ectomycorrhizal Boletales.</title>
        <authorList>
            <person name="Wu G."/>
            <person name="Miyauchi S."/>
            <person name="Morin E."/>
            <person name="Kuo A."/>
            <person name="Drula E."/>
            <person name="Varga T."/>
            <person name="Kohler A."/>
            <person name="Feng B."/>
            <person name="Cao Y."/>
            <person name="Lipzen A."/>
            <person name="Daum C."/>
            <person name="Hundley H."/>
            <person name="Pangilinan J."/>
            <person name="Johnson J."/>
            <person name="Barry K."/>
            <person name="LaButti K."/>
            <person name="Ng V."/>
            <person name="Ahrendt S."/>
            <person name="Min B."/>
            <person name="Choi I.G."/>
            <person name="Park H."/>
            <person name="Plett J.M."/>
            <person name="Magnuson J."/>
            <person name="Spatafora J.W."/>
            <person name="Nagy L.G."/>
            <person name="Henrissat B."/>
            <person name="Grigoriev I.V."/>
            <person name="Yang Z.L."/>
            <person name="Xu J."/>
            <person name="Martin F.M."/>
        </authorList>
    </citation>
    <scope>NUCLEOTIDE SEQUENCE</scope>
    <source>
        <strain evidence="1">KUC20120723A-06</strain>
    </source>
</reference>
<keyword evidence="2" id="KW-1185">Reference proteome</keyword>